<accession>A0ABT3TE49</accession>
<protein>
    <submittedName>
        <fullName evidence="2">Uncharacterized protein</fullName>
    </submittedName>
</protein>
<dbReference type="RefSeq" id="WP_279244261.1">
    <property type="nucleotide sequence ID" value="NZ_SHNN01000001.1"/>
</dbReference>
<sequence length="64" mass="7556">MNLLQREKMLVQQSLELKQLRAEVQKLQAQNDSMRQGMRRCVTCDYRLQVTRNTLASSLREETS</sequence>
<dbReference type="EMBL" id="SHNN01000001">
    <property type="protein sequence ID" value="MCX2980284.1"/>
    <property type="molecule type" value="Genomic_DNA"/>
</dbReference>
<feature type="coiled-coil region" evidence="1">
    <location>
        <begin position="10"/>
        <end position="37"/>
    </location>
</feature>
<comment type="caution">
    <text evidence="2">The sequence shown here is derived from an EMBL/GenBank/DDBJ whole genome shotgun (WGS) entry which is preliminary data.</text>
</comment>
<proteinExistence type="predicted"/>
<keyword evidence="1" id="KW-0175">Coiled coil</keyword>
<dbReference type="Proteomes" id="UP001143362">
    <property type="component" value="Unassembled WGS sequence"/>
</dbReference>
<name>A0ABT3TE49_9GAMM</name>
<reference evidence="2" key="1">
    <citation type="submission" date="2019-02" db="EMBL/GenBank/DDBJ databases">
        <authorList>
            <person name="Li S.-H."/>
        </authorList>
    </citation>
    <scope>NUCLEOTIDE SEQUENCE</scope>
    <source>
        <strain evidence="2">IMCC14734</strain>
    </source>
</reference>
<evidence type="ECO:0000313" key="3">
    <source>
        <dbReference type="Proteomes" id="UP001143362"/>
    </source>
</evidence>
<keyword evidence="3" id="KW-1185">Reference proteome</keyword>
<organism evidence="2 3">
    <name type="scientific">Candidatus Litorirhabdus singularis</name>
    <dbReference type="NCBI Taxonomy" id="2518993"/>
    <lineage>
        <taxon>Bacteria</taxon>
        <taxon>Pseudomonadati</taxon>
        <taxon>Pseudomonadota</taxon>
        <taxon>Gammaproteobacteria</taxon>
        <taxon>Cellvibrionales</taxon>
        <taxon>Halieaceae</taxon>
        <taxon>Candidatus Litorirhabdus</taxon>
    </lineage>
</organism>
<evidence type="ECO:0000313" key="2">
    <source>
        <dbReference type="EMBL" id="MCX2980284.1"/>
    </source>
</evidence>
<gene>
    <name evidence="2" type="ORF">EYC98_05300</name>
</gene>
<evidence type="ECO:0000256" key="1">
    <source>
        <dbReference type="SAM" id="Coils"/>
    </source>
</evidence>